<dbReference type="WBParaSite" id="JU765_v2.g14579.t1">
    <property type="protein sequence ID" value="JU765_v2.g14579.t1"/>
    <property type="gene ID" value="JU765_v2.g14579"/>
</dbReference>
<reference evidence="2" key="1">
    <citation type="submission" date="2022-11" db="UniProtKB">
        <authorList>
            <consortium name="WormBaseParasite"/>
        </authorList>
    </citation>
    <scope>IDENTIFICATION</scope>
</reference>
<evidence type="ECO:0000313" key="1">
    <source>
        <dbReference type="Proteomes" id="UP000887576"/>
    </source>
</evidence>
<organism evidence="1 2">
    <name type="scientific">Panagrolaimus sp. JU765</name>
    <dbReference type="NCBI Taxonomy" id="591449"/>
    <lineage>
        <taxon>Eukaryota</taxon>
        <taxon>Metazoa</taxon>
        <taxon>Ecdysozoa</taxon>
        <taxon>Nematoda</taxon>
        <taxon>Chromadorea</taxon>
        <taxon>Rhabditida</taxon>
        <taxon>Tylenchina</taxon>
        <taxon>Panagrolaimomorpha</taxon>
        <taxon>Panagrolaimoidea</taxon>
        <taxon>Panagrolaimidae</taxon>
        <taxon>Panagrolaimus</taxon>
    </lineage>
</organism>
<name>A0AC34QAL8_9BILA</name>
<proteinExistence type="predicted"/>
<protein>
    <submittedName>
        <fullName evidence="2">Uncharacterized protein</fullName>
    </submittedName>
</protein>
<accession>A0AC34QAL8</accession>
<evidence type="ECO:0000313" key="2">
    <source>
        <dbReference type="WBParaSite" id="JU765_v2.g14579.t1"/>
    </source>
</evidence>
<sequence length="154" mass="17408">MSLNDLKTMVLDMVNCLEETLITAGEPCHPEIVQALVNRIEEVFSTAEQYEMETNQELSELRQQEETIECLIHEQDEKISLEKLAAACTPPKEPIGTMENMKTAIEKSDDGALQPVYLPVATPPNQNHSNTKLDEPRIPDKKKRVFVYIGPIED</sequence>
<dbReference type="Proteomes" id="UP000887576">
    <property type="component" value="Unplaced"/>
</dbReference>